<dbReference type="EMBL" id="KZ302691">
    <property type="protein sequence ID" value="PFH44932.1"/>
    <property type="molecule type" value="Genomic_DNA"/>
</dbReference>
<reference evidence="1 2" key="1">
    <citation type="submission" date="2014-02" db="EMBL/GenBank/DDBJ databases">
        <title>Transposable element dynamics among asymbiotic and ectomycorrhizal Amanita fungi.</title>
        <authorList>
            <consortium name="DOE Joint Genome Institute"/>
            <person name="Hess J."/>
            <person name="Skrede I."/>
            <person name="Wolfe B."/>
            <person name="LaButti K."/>
            <person name="Ohm R.A."/>
            <person name="Grigoriev I.V."/>
            <person name="Pringle A."/>
        </authorList>
    </citation>
    <scope>NUCLEOTIDE SEQUENCE [LARGE SCALE GENOMIC DNA]</scope>
    <source>
        <strain evidence="1 2">SKay4041</strain>
    </source>
</reference>
<evidence type="ECO:0000313" key="2">
    <source>
        <dbReference type="Proteomes" id="UP000242287"/>
    </source>
</evidence>
<dbReference type="AlphaFoldDB" id="A0A2A9NB55"/>
<name>A0A2A9NB55_9AGAR</name>
<evidence type="ECO:0000313" key="1">
    <source>
        <dbReference type="EMBL" id="PFH44932.1"/>
    </source>
</evidence>
<proteinExistence type="predicted"/>
<protein>
    <submittedName>
        <fullName evidence="1">Uncharacterized protein</fullName>
    </submittedName>
</protein>
<gene>
    <name evidence="1" type="ORF">AMATHDRAFT_10403</name>
</gene>
<sequence>MRHHYFMWILGGEPLLNDFGWELSAEDRNCFMHALNGNHSITDHEQITLLKDFQSSILYIMESLKDAPQITIDSFFEVQENCFLIWIFSESLLRTYGVTITDHEREVFHNALHRAHISREQRNHLAHALHGNHNLFTTRGQAKEQQETIFADPHLLQHFMDGTNYTTWEYPMRAYLKFKGYWLITVEGLPDIANQETPFWYIPQPKDSEEEPEESWESKLKRQELKDKYYNLDDGAKAAIEQRLTNAIIEEIWKYLKTKYNKVGSALVFGDIQKVYNFQIRGNQNPESEIA</sequence>
<accession>A0A2A9NB55</accession>
<organism evidence="1 2">
    <name type="scientific">Amanita thiersii Skay4041</name>
    <dbReference type="NCBI Taxonomy" id="703135"/>
    <lineage>
        <taxon>Eukaryota</taxon>
        <taxon>Fungi</taxon>
        <taxon>Dikarya</taxon>
        <taxon>Basidiomycota</taxon>
        <taxon>Agaricomycotina</taxon>
        <taxon>Agaricomycetes</taxon>
        <taxon>Agaricomycetidae</taxon>
        <taxon>Agaricales</taxon>
        <taxon>Pluteineae</taxon>
        <taxon>Amanitaceae</taxon>
        <taxon>Amanita</taxon>
    </lineage>
</organism>
<keyword evidence="2" id="KW-1185">Reference proteome</keyword>
<dbReference type="Proteomes" id="UP000242287">
    <property type="component" value="Unassembled WGS sequence"/>
</dbReference>